<comment type="caution">
    <text evidence="17">The sequence shown here is derived from an EMBL/GenBank/DDBJ whole genome shotgun (WGS) entry which is preliminary data.</text>
</comment>
<keyword evidence="12 16" id="KW-0630">Potassium</keyword>
<dbReference type="HAMAP" id="MF_01274">
    <property type="entry name" value="Pantothen_kinase_3"/>
    <property type="match status" value="1"/>
</dbReference>
<feature type="binding site" evidence="16">
    <location>
        <position position="184"/>
    </location>
    <ligand>
        <name>substrate</name>
    </ligand>
</feature>
<feature type="binding site" evidence="16">
    <location>
        <position position="123"/>
    </location>
    <ligand>
        <name>K(+)</name>
        <dbReference type="ChEBI" id="CHEBI:29103"/>
    </ligand>
</feature>
<dbReference type="Proteomes" id="UP000316213">
    <property type="component" value="Unassembled WGS sequence"/>
</dbReference>
<dbReference type="GO" id="GO:0046872">
    <property type="term" value="F:metal ion binding"/>
    <property type="evidence" value="ECO:0007669"/>
    <property type="project" value="UniProtKB-KW"/>
</dbReference>
<dbReference type="AlphaFoldDB" id="A0A5C6ARF5"/>
<dbReference type="Gene3D" id="3.30.420.40">
    <property type="match status" value="2"/>
</dbReference>
<dbReference type="InterPro" id="IPR004619">
    <property type="entry name" value="Type_III_PanK"/>
</dbReference>
<dbReference type="EMBL" id="SJPM01000002">
    <property type="protein sequence ID" value="TWU02061.1"/>
    <property type="molecule type" value="Genomic_DNA"/>
</dbReference>
<dbReference type="EC" id="2.7.1.33" evidence="6 16"/>
<accession>A0A5C6ARF5</accession>
<protein>
    <recommendedName>
        <fullName evidence="15 16">Type III pantothenate kinase</fullName>
        <ecNumber evidence="6 16">2.7.1.33</ecNumber>
    </recommendedName>
    <alternativeName>
        <fullName evidence="16">PanK-III</fullName>
    </alternativeName>
    <alternativeName>
        <fullName evidence="16">Pantothenic acid kinase</fullName>
    </alternativeName>
</protein>
<evidence type="ECO:0000256" key="11">
    <source>
        <dbReference type="ARBA" id="ARBA00022840"/>
    </source>
</evidence>
<dbReference type="GO" id="GO:0015937">
    <property type="term" value="P:coenzyme A biosynthetic process"/>
    <property type="evidence" value="ECO:0007669"/>
    <property type="project" value="UniProtKB-UniRule"/>
</dbReference>
<evidence type="ECO:0000256" key="16">
    <source>
        <dbReference type="HAMAP-Rule" id="MF_01274"/>
    </source>
</evidence>
<evidence type="ECO:0000313" key="17">
    <source>
        <dbReference type="EMBL" id="TWU02061.1"/>
    </source>
</evidence>
<evidence type="ECO:0000256" key="4">
    <source>
        <dbReference type="ARBA" id="ARBA00005225"/>
    </source>
</evidence>
<evidence type="ECO:0000256" key="2">
    <source>
        <dbReference type="ARBA" id="ARBA00001958"/>
    </source>
</evidence>
<dbReference type="GO" id="GO:0004594">
    <property type="term" value="F:pantothenate kinase activity"/>
    <property type="evidence" value="ECO:0007669"/>
    <property type="project" value="UniProtKB-UniRule"/>
</dbReference>
<reference evidence="17 18" key="1">
    <citation type="submission" date="2019-02" db="EMBL/GenBank/DDBJ databases">
        <title>Deep-cultivation of Planctomycetes and their phenomic and genomic characterization uncovers novel biology.</title>
        <authorList>
            <person name="Wiegand S."/>
            <person name="Jogler M."/>
            <person name="Boedeker C."/>
            <person name="Pinto D."/>
            <person name="Vollmers J."/>
            <person name="Rivas-Marin E."/>
            <person name="Kohn T."/>
            <person name="Peeters S.H."/>
            <person name="Heuer A."/>
            <person name="Rast P."/>
            <person name="Oberbeckmann S."/>
            <person name="Bunk B."/>
            <person name="Jeske O."/>
            <person name="Meyerdierks A."/>
            <person name="Storesund J.E."/>
            <person name="Kallscheuer N."/>
            <person name="Luecker S."/>
            <person name="Lage O.M."/>
            <person name="Pohl T."/>
            <person name="Merkel B.J."/>
            <person name="Hornburger P."/>
            <person name="Mueller R.-W."/>
            <person name="Bruemmer F."/>
            <person name="Labrenz M."/>
            <person name="Spormann A.M."/>
            <person name="Op Den Camp H."/>
            <person name="Overmann J."/>
            <person name="Amann R."/>
            <person name="Jetten M.S.M."/>
            <person name="Mascher T."/>
            <person name="Medema M.H."/>
            <person name="Devos D.P."/>
            <person name="Kaster A.-K."/>
            <person name="Ovreas L."/>
            <person name="Rohde M."/>
            <person name="Galperin M.Y."/>
            <person name="Jogler C."/>
        </authorList>
    </citation>
    <scope>NUCLEOTIDE SEQUENCE [LARGE SCALE GENOMIC DNA]</scope>
    <source>
        <strain evidence="17 18">Pla100</strain>
    </source>
</reference>
<evidence type="ECO:0000256" key="14">
    <source>
        <dbReference type="ARBA" id="ARBA00038036"/>
    </source>
</evidence>
<dbReference type="NCBIfam" id="TIGR00671">
    <property type="entry name" value="baf"/>
    <property type="match status" value="1"/>
</dbReference>
<dbReference type="GO" id="GO:0005737">
    <property type="term" value="C:cytoplasm"/>
    <property type="evidence" value="ECO:0007669"/>
    <property type="project" value="UniProtKB-SubCell"/>
</dbReference>
<evidence type="ECO:0000256" key="15">
    <source>
        <dbReference type="ARBA" id="ARBA00040883"/>
    </source>
</evidence>
<evidence type="ECO:0000256" key="1">
    <source>
        <dbReference type="ARBA" id="ARBA00001206"/>
    </source>
</evidence>
<comment type="cofactor">
    <cofactor evidence="16">
        <name>NH4(+)</name>
        <dbReference type="ChEBI" id="CHEBI:28938"/>
    </cofactor>
    <cofactor evidence="16">
        <name>K(+)</name>
        <dbReference type="ChEBI" id="CHEBI:29103"/>
    </cofactor>
    <text evidence="16">A monovalent cation. Ammonium or potassium.</text>
</comment>
<evidence type="ECO:0000256" key="5">
    <source>
        <dbReference type="ARBA" id="ARBA00011738"/>
    </source>
</evidence>
<dbReference type="GO" id="GO:0005524">
    <property type="term" value="F:ATP binding"/>
    <property type="evidence" value="ECO:0007669"/>
    <property type="project" value="UniProtKB-UniRule"/>
</dbReference>
<keyword evidence="13 16" id="KW-0173">Coenzyme A biosynthesis</keyword>
<evidence type="ECO:0000256" key="3">
    <source>
        <dbReference type="ARBA" id="ARBA00004496"/>
    </source>
</evidence>
<dbReference type="PANTHER" id="PTHR34265:SF1">
    <property type="entry name" value="TYPE III PANTOTHENATE KINASE"/>
    <property type="match status" value="1"/>
</dbReference>
<comment type="caution">
    <text evidence="16">Lacks conserved residue(s) required for the propagation of feature annotation.</text>
</comment>
<dbReference type="Pfam" id="PF03309">
    <property type="entry name" value="Pan_kinase"/>
    <property type="match status" value="1"/>
</dbReference>
<feature type="binding site" evidence="16">
    <location>
        <begin position="101"/>
        <end position="104"/>
    </location>
    <ligand>
        <name>substrate</name>
    </ligand>
</feature>
<dbReference type="InterPro" id="IPR043129">
    <property type="entry name" value="ATPase_NBD"/>
</dbReference>
<keyword evidence="16" id="KW-0479">Metal-binding</keyword>
<organism evidence="17 18">
    <name type="scientific">Neorhodopirellula pilleata</name>
    <dbReference type="NCBI Taxonomy" id="2714738"/>
    <lineage>
        <taxon>Bacteria</taxon>
        <taxon>Pseudomonadati</taxon>
        <taxon>Planctomycetota</taxon>
        <taxon>Planctomycetia</taxon>
        <taxon>Pirellulales</taxon>
        <taxon>Pirellulaceae</taxon>
        <taxon>Neorhodopirellula</taxon>
    </lineage>
</organism>
<evidence type="ECO:0000256" key="6">
    <source>
        <dbReference type="ARBA" id="ARBA00012102"/>
    </source>
</evidence>
<comment type="pathway">
    <text evidence="4 16">Cofactor biosynthesis; coenzyme A biosynthesis; CoA from (R)-pantothenate: step 1/5.</text>
</comment>
<keyword evidence="10 16" id="KW-0418">Kinase</keyword>
<evidence type="ECO:0000256" key="8">
    <source>
        <dbReference type="ARBA" id="ARBA00022679"/>
    </source>
</evidence>
<keyword evidence="18" id="KW-1185">Reference proteome</keyword>
<keyword evidence="11 16" id="KW-0067">ATP-binding</keyword>
<comment type="subcellular location">
    <subcellularLocation>
        <location evidence="3 16">Cytoplasm</location>
    </subcellularLocation>
</comment>
<evidence type="ECO:0000256" key="12">
    <source>
        <dbReference type="ARBA" id="ARBA00022958"/>
    </source>
</evidence>
<feature type="binding site" evidence="16">
    <location>
        <position position="126"/>
    </location>
    <ligand>
        <name>ATP</name>
        <dbReference type="ChEBI" id="CHEBI:30616"/>
    </ligand>
</feature>
<sequence length="248" mass="26374">MIVGIDVGNTAIKWVTDQKRDRVESVRPGLDGTLRHLAADLMRATADADCAEIRIASVNRSSAAMLESGLRVDAPGNWTIRPITRADVPIKANVDYPERVGIDRLVGAYGASLILEMPLVIVDAGTTVTVDYVDEQGEFQGGAIMPGLMMQTASLARGTDALPDLEWQASCCGESDEQVPGKNTIAAIRLGVLSSVAGGVTRLIESYGNPRHVIVTGGDAACLSKALKIAHQIQPHLVCRTLLKLPPK</sequence>
<comment type="subunit">
    <text evidence="5 16">Homodimer.</text>
</comment>
<dbReference type="RefSeq" id="WP_197167781.1">
    <property type="nucleotide sequence ID" value="NZ_SJPM01000002.1"/>
</dbReference>
<dbReference type="PANTHER" id="PTHR34265">
    <property type="entry name" value="TYPE III PANTOTHENATE KINASE"/>
    <property type="match status" value="1"/>
</dbReference>
<evidence type="ECO:0000256" key="9">
    <source>
        <dbReference type="ARBA" id="ARBA00022741"/>
    </source>
</evidence>
<dbReference type="SUPFAM" id="SSF53067">
    <property type="entry name" value="Actin-like ATPase domain"/>
    <property type="match status" value="2"/>
</dbReference>
<comment type="similarity">
    <text evidence="14 16">Belongs to the type III pantothenate kinase family.</text>
</comment>
<comment type="catalytic activity">
    <reaction evidence="1 16">
        <text>(R)-pantothenate + ATP = (R)-4'-phosphopantothenate + ADP + H(+)</text>
        <dbReference type="Rhea" id="RHEA:16373"/>
        <dbReference type="ChEBI" id="CHEBI:10986"/>
        <dbReference type="ChEBI" id="CHEBI:15378"/>
        <dbReference type="ChEBI" id="CHEBI:29032"/>
        <dbReference type="ChEBI" id="CHEBI:30616"/>
        <dbReference type="ChEBI" id="CHEBI:456216"/>
        <dbReference type="EC" id="2.7.1.33"/>
    </reaction>
</comment>
<feature type="binding site" evidence="16">
    <location>
        <begin position="6"/>
        <end position="13"/>
    </location>
    <ligand>
        <name>ATP</name>
        <dbReference type="ChEBI" id="CHEBI:30616"/>
    </ligand>
</feature>
<keyword evidence="9 16" id="KW-0547">Nucleotide-binding</keyword>
<evidence type="ECO:0000256" key="7">
    <source>
        <dbReference type="ARBA" id="ARBA00022490"/>
    </source>
</evidence>
<evidence type="ECO:0000256" key="10">
    <source>
        <dbReference type="ARBA" id="ARBA00022777"/>
    </source>
</evidence>
<proteinExistence type="inferred from homology"/>
<gene>
    <name evidence="16 17" type="primary">coaX</name>
    <name evidence="17" type="ORF">Pla100_18000</name>
</gene>
<evidence type="ECO:0000313" key="18">
    <source>
        <dbReference type="Proteomes" id="UP000316213"/>
    </source>
</evidence>
<comment type="function">
    <text evidence="16">Catalyzes the phosphorylation of pantothenate (Pan), the first step in CoA biosynthesis.</text>
</comment>
<name>A0A5C6ARF5_9BACT</name>
<feature type="active site" description="Proton acceptor" evidence="16">
    <location>
        <position position="103"/>
    </location>
</feature>
<dbReference type="CDD" id="cd24015">
    <property type="entry name" value="ASKHA_NBD_PanK-III"/>
    <property type="match status" value="1"/>
</dbReference>
<dbReference type="UniPathway" id="UPA00241">
    <property type="reaction ID" value="UER00352"/>
</dbReference>
<keyword evidence="8 16" id="KW-0808">Transferase</keyword>
<evidence type="ECO:0000256" key="13">
    <source>
        <dbReference type="ARBA" id="ARBA00022993"/>
    </source>
</evidence>
<keyword evidence="7 16" id="KW-0963">Cytoplasm</keyword>
<comment type="cofactor">
    <cofactor evidence="2">
        <name>K(+)</name>
        <dbReference type="ChEBI" id="CHEBI:29103"/>
    </cofactor>
</comment>